<dbReference type="EMBL" id="PVWK01000057">
    <property type="protein sequence ID" value="PSB29934.1"/>
    <property type="molecule type" value="Genomic_DNA"/>
</dbReference>
<feature type="transmembrane region" description="Helical" evidence="1">
    <location>
        <begin position="46"/>
        <end position="66"/>
    </location>
</feature>
<keyword evidence="1" id="KW-0812">Transmembrane</keyword>
<evidence type="ECO:0000313" key="3">
    <source>
        <dbReference type="Proteomes" id="UP000239576"/>
    </source>
</evidence>
<sequence>MICRVTVQTSVVWLHCNQIWCVEIFMEPGSPSANPSERSSNWTADFVGIVIAILTLIAPLVVIAHYSSGSAPLPSTNHSLP</sequence>
<accession>A0A2T1EB41</accession>
<protein>
    <submittedName>
        <fullName evidence="2">Uncharacterized protein</fullName>
    </submittedName>
</protein>
<name>A0A2T1EB41_9CYAN</name>
<evidence type="ECO:0000256" key="1">
    <source>
        <dbReference type="SAM" id="Phobius"/>
    </source>
</evidence>
<reference evidence="2 3" key="2">
    <citation type="submission" date="2018-03" db="EMBL/GenBank/DDBJ databases">
        <title>The ancient ancestry and fast evolution of plastids.</title>
        <authorList>
            <person name="Moore K.R."/>
            <person name="Magnabosco C."/>
            <person name="Momper L."/>
            <person name="Gold D.A."/>
            <person name="Bosak T."/>
            <person name="Fournier G.P."/>
        </authorList>
    </citation>
    <scope>NUCLEOTIDE SEQUENCE [LARGE SCALE GENOMIC DNA]</scope>
    <source>
        <strain evidence="2 3">ULC18</strain>
    </source>
</reference>
<reference evidence="3" key="1">
    <citation type="submission" date="2018-02" db="EMBL/GenBank/DDBJ databases">
        <authorList>
            <person name="Moore K."/>
            <person name="Momper L."/>
        </authorList>
    </citation>
    <scope>NUCLEOTIDE SEQUENCE [LARGE SCALE GENOMIC DNA]</scope>
    <source>
        <strain evidence="3">ULC18</strain>
    </source>
</reference>
<dbReference type="AlphaFoldDB" id="A0A2T1EB41"/>
<keyword evidence="3" id="KW-1185">Reference proteome</keyword>
<organism evidence="2 3">
    <name type="scientific">Stenomitos frigidus ULC18</name>
    <dbReference type="NCBI Taxonomy" id="2107698"/>
    <lineage>
        <taxon>Bacteria</taxon>
        <taxon>Bacillati</taxon>
        <taxon>Cyanobacteriota</taxon>
        <taxon>Cyanophyceae</taxon>
        <taxon>Leptolyngbyales</taxon>
        <taxon>Leptolyngbyaceae</taxon>
        <taxon>Stenomitos</taxon>
    </lineage>
</organism>
<proteinExistence type="predicted"/>
<comment type="caution">
    <text evidence="2">The sequence shown here is derived from an EMBL/GenBank/DDBJ whole genome shotgun (WGS) entry which is preliminary data.</text>
</comment>
<evidence type="ECO:0000313" key="2">
    <source>
        <dbReference type="EMBL" id="PSB29934.1"/>
    </source>
</evidence>
<keyword evidence="1" id="KW-0472">Membrane</keyword>
<gene>
    <name evidence="2" type="ORF">C7B82_10305</name>
</gene>
<keyword evidence="1" id="KW-1133">Transmembrane helix</keyword>
<dbReference type="Proteomes" id="UP000239576">
    <property type="component" value="Unassembled WGS sequence"/>
</dbReference>